<sequence length="108" mass="12742">MARKPNTLARRLRAALCGKVPQRCPFASKPHRNEKTYPLPPELRGLAKLKARLEKEYDRLHWRKRTFRHVESIQAVECTLVESLRQGRHCPKTTTSIEPHRNWTFSAW</sequence>
<evidence type="ECO:0000313" key="2">
    <source>
        <dbReference type="Proteomes" id="UP000176914"/>
    </source>
</evidence>
<proteinExistence type="predicted"/>
<dbReference type="Proteomes" id="UP000176914">
    <property type="component" value="Unassembled WGS sequence"/>
</dbReference>
<reference evidence="1 2" key="1">
    <citation type="journal article" date="2016" name="Nat. Commun.">
        <title>Thousands of microbial genomes shed light on interconnected biogeochemical processes in an aquifer system.</title>
        <authorList>
            <person name="Anantharaman K."/>
            <person name="Brown C.T."/>
            <person name="Hug L.A."/>
            <person name="Sharon I."/>
            <person name="Castelle C.J."/>
            <person name="Probst A.J."/>
            <person name="Thomas B.C."/>
            <person name="Singh A."/>
            <person name="Wilkins M.J."/>
            <person name="Karaoz U."/>
            <person name="Brodie E.L."/>
            <person name="Williams K.H."/>
            <person name="Hubbard S.S."/>
            <person name="Banfield J.F."/>
        </authorList>
    </citation>
    <scope>NUCLEOTIDE SEQUENCE [LARGE SCALE GENOMIC DNA]</scope>
</reference>
<dbReference type="EMBL" id="MFLL01000009">
    <property type="protein sequence ID" value="OGG69743.1"/>
    <property type="molecule type" value="Genomic_DNA"/>
</dbReference>
<accession>A0A1F6E7P9</accession>
<gene>
    <name evidence="1" type="ORF">A3C20_00035</name>
</gene>
<evidence type="ECO:0000313" key="1">
    <source>
        <dbReference type="EMBL" id="OGG69743.1"/>
    </source>
</evidence>
<comment type="caution">
    <text evidence="1">The sequence shown here is derived from an EMBL/GenBank/DDBJ whole genome shotgun (WGS) entry which is preliminary data.</text>
</comment>
<dbReference type="AlphaFoldDB" id="A0A1F6E7P9"/>
<organism evidence="1 2">
    <name type="scientific">Candidatus Kaiserbacteria bacterium RIFCSPHIGHO2_02_FULL_55_25</name>
    <dbReference type="NCBI Taxonomy" id="1798498"/>
    <lineage>
        <taxon>Bacteria</taxon>
        <taxon>Candidatus Kaiseribacteriota</taxon>
    </lineage>
</organism>
<name>A0A1F6E7P9_9BACT</name>
<protein>
    <submittedName>
        <fullName evidence="1">Uncharacterized protein</fullName>
    </submittedName>
</protein>